<evidence type="ECO:0000313" key="9">
    <source>
        <dbReference type="EMBL" id="RDH40500.1"/>
    </source>
</evidence>
<accession>A0A370CIW6</accession>
<keyword evidence="7" id="KW-0472">Membrane</keyword>
<dbReference type="PROSITE" id="PS00211">
    <property type="entry name" value="ABC_TRANSPORTER_1"/>
    <property type="match status" value="1"/>
</dbReference>
<dbReference type="GO" id="GO:0044874">
    <property type="term" value="P:lipoprotein localization to outer membrane"/>
    <property type="evidence" value="ECO:0007669"/>
    <property type="project" value="UniProtKB-ARBA"/>
</dbReference>
<keyword evidence="6" id="KW-1278">Translocase</keyword>
<dbReference type="GO" id="GO:0089705">
    <property type="term" value="P:protein localization to outer membrane"/>
    <property type="evidence" value="ECO:0007669"/>
    <property type="project" value="UniProtKB-ARBA"/>
</dbReference>
<dbReference type="CDD" id="cd03255">
    <property type="entry name" value="ABC_MJ0796_LolCDE_FtsE"/>
    <property type="match status" value="1"/>
</dbReference>
<dbReference type="InterPro" id="IPR017911">
    <property type="entry name" value="MacB-like_ATP-bd"/>
</dbReference>
<dbReference type="SUPFAM" id="SSF52540">
    <property type="entry name" value="P-loop containing nucleoside triphosphate hydrolases"/>
    <property type="match status" value="1"/>
</dbReference>
<comment type="caution">
    <text evidence="9">The sequence shown here is derived from an EMBL/GenBank/DDBJ whole genome shotgun (WGS) entry which is preliminary data.</text>
</comment>
<evidence type="ECO:0000256" key="2">
    <source>
        <dbReference type="ARBA" id="ARBA00022448"/>
    </source>
</evidence>
<dbReference type="InterPro" id="IPR027417">
    <property type="entry name" value="P-loop_NTPase"/>
</dbReference>
<dbReference type="SMART" id="SM00382">
    <property type="entry name" value="AAA"/>
    <property type="match status" value="1"/>
</dbReference>
<evidence type="ECO:0000256" key="4">
    <source>
        <dbReference type="ARBA" id="ARBA00022741"/>
    </source>
</evidence>
<dbReference type="GO" id="GO:0016887">
    <property type="term" value="F:ATP hydrolysis activity"/>
    <property type="evidence" value="ECO:0007669"/>
    <property type="project" value="InterPro"/>
</dbReference>
<evidence type="ECO:0000256" key="3">
    <source>
        <dbReference type="ARBA" id="ARBA00022475"/>
    </source>
</evidence>
<dbReference type="Gene3D" id="3.40.50.300">
    <property type="entry name" value="P-loop containing nucleotide triphosphate hydrolases"/>
    <property type="match status" value="1"/>
</dbReference>
<evidence type="ECO:0000313" key="10">
    <source>
        <dbReference type="Proteomes" id="UP000226429"/>
    </source>
</evidence>
<evidence type="ECO:0000256" key="6">
    <source>
        <dbReference type="ARBA" id="ARBA00022967"/>
    </source>
</evidence>
<name>A0A370CIW6_9COXI</name>
<organism evidence="9 10">
    <name type="scientific">Candidatus Aquirickettsiella gammari</name>
    <dbReference type="NCBI Taxonomy" id="2016198"/>
    <lineage>
        <taxon>Bacteria</taxon>
        <taxon>Pseudomonadati</taxon>
        <taxon>Pseudomonadota</taxon>
        <taxon>Gammaproteobacteria</taxon>
        <taxon>Legionellales</taxon>
        <taxon>Coxiellaceae</taxon>
        <taxon>Candidatus Aquirickettsiella</taxon>
    </lineage>
</organism>
<sequence>MNSDFASKNSIPNQHLKNPVLACCHLSKTFHDGSLYVEVLKPINFSVQARERVAIVGPSGAGKSTLLHLLGGLDKASSGEVFVAGHNLAALNEVQRSRLRNCYLGFIYQFHHLLPEFTVLENTCIPLLLRGIKPAVAEAKARKLLKKVNLLHRQQHKLGEISGGERQRAAIVRALVNDPICILADEPTGNLDSHTAEQVYQALLELNEAFNTSLVIVTHDRKLASRLDRILHMENGELILE</sequence>
<dbReference type="GO" id="GO:0005524">
    <property type="term" value="F:ATP binding"/>
    <property type="evidence" value="ECO:0007669"/>
    <property type="project" value="UniProtKB-KW"/>
</dbReference>
<proteinExistence type="inferred from homology"/>
<keyword evidence="5 9" id="KW-0067">ATP-binding</keyword>
<comment type="similarity">
    <text evidence="1">Belongs to the ABC transporter superfamily.</text>
</comment>
<keyword evidence="4" id="KW-0547">Nucleotide-binding</keyword>
<dbReference type="PROSITE" id="PS50893">
    <property type="entry name" value="ABC_TRANSPORTER_2"/>
    <property type="match status" value="1"/>
</dbReference>
<dbReference type="FunFam" id="3.40.50.300:FF:000230">
    <property type="entry name" value="Lipoprotein-releasing system ATP-binding protein LolD"/>
    <property type="match status" value="1"/>
</dbReference>
<keyword evidence="10" id="KW-1185">Reference proteome</keyword>
<dbReference type="InterPro" id="IPR017871">
    <property type="entry name" value="ABC_transporter-like_CS"/>
</dbReference>
<reference evidence="9 10" key="1">
    <citation type="journal article" date="2017" name="Int. J. Syst. Evol. Microbiol.">
        <title>Aquarickettsiella crustaci n. gen. n. sp. (Gammaproteobacteria: Legionellales: Coxiellaceae); a bacterial pathogen of the freshwater crustacean: Gammarus fossarum (Malacostraca: Amphipoda).</title>
        <authorList>
            <person name="Bojko J."/>
            <person name="Dunn A.M."/>
            <person name="Stebbing P.D."/>
            <person name="Van Aerle R."/>
            <person name="Bacela-Spychalska K."/>
            <person name="Bean T.P."/>
            <person name="Stentiford G.D."/>
        </authorList>
    </citation>
    <scope>NUCLEOTIDE SEQUENCE [LARGE SCALE GENOMIC DNA]</scope>
    <source>
        <strain evidence="9">RA15029</strain>
    </source>
</reference>
<dbReference type="Proteomes" id="UP000226429">
    <property type="component" value="Unassembled WGS sequence"/>
</dbReference>
<dbReference type="EMBL" id="NMOS02000008">
    <property type="protein sequence ID" value="RDH40500.1"/>
    <property type="molecule type" value="Genomic_DNA"/>
</dbReference>
<evidence type="ECO:0000256" key="7">
    <source>
        <dbReference type="ARBA" id="ARBA00023136"/>
    </source>
</evidence>
<dbReference type="InterPro" id="IPR003439">
    <property type="entry name" value="ABC_transporter-like_ATP-bd"/>
</dbReference>
<evidence type="ECO:0000256" key="1">
    <source>
        <dbReference type="ARBA" id="ARBA00005417"/>
    </source>
</evidence>
<keyword evidence="3" id="KW-1003">Cell membrane</keyword>
<evidence type="ECO:0000256" key="5">
    <source>
        <dbReference type="ARBA" id="ARBA00022840"/>
    </source>
</evidence>
<evidence type="ECO:0000259" key="8">
    <source>
        <dbReference type="PROSITE" id="PS50893"/>
    </source>
</evidence>
<keyword evidence="2" id="KW-0813">Transport</keyword>
<gene>
    <name evidence="9" type="ORF">CFE62_003840</name>
</gene>
<dbReference type="Pfam" id="PF00005">
    <property type="entry name" value="ABC_tran"/>
    <property type="match status" value="1"/>
</dbReference>
<protein>
    <submittedName>
        <fullName evidence="9">ATP-binding cassette domain-containing protein</fullName>
    </submittedName>
</protein>
<dbReference type="InterPro" id="IPR003593">
    <property type="entry name" value="AAA+_ATPase"/>
</dbReference>
<feature type="domain" description="ABC transporter" evidence="8">
    <location>
        <begin position="21"/>
        <end position="241"/>
    </location>
</feature>
<dbReference type="PANTHER" id="PTHR42798:SF2">
    <property type="entry name" value="ABC TRANSPORTER ATP-BINDING PROTEIN MG467-RELATED"/>
    <property type="match status" value="1"/>
</dbReference>
<reference evidence="9 10" key="2">
    <citation type="journal article" date="2018" name="J. Invertebr. Pathol.">
        <title>'Candidatus Aquirickettsiella gammari' (Gammaproteobacteria: Legionellales: Coxiellaceae): A bacterial pathogen of the freshwater crustacean Gammarus fossarum (Malacostraca: Amphipoda).</title>
        <authorList>
            <person name="Bojko J."/>
            <person name="Dunn A.M."/>
            <person name="Stebbing P.D."/>
            <person name="van Aerle R."/>
            <person name="Bacela-Spychalska K."/>
            <person name="Bean T.P."/>
            <person name="Urrutia A."/>
            <person name="Stentiford G.D."/>
        </authorList>
    </citation>
    <scope>NUCLEOTIDE SEQUENCE [LARGE SCALE GENOMIC DNA]</scope>
    <source>
        <strain evidence="9">RA15029</strain>
    </source>
</reference>
<dbReference type="AlphaFoldDB" id="A0A370CIW6"/>
<dbReference type="PANTHER" id="PTHR42798">
    <property type="entry name" value="LIPOPROTEIN-RELEASING SYSTEM ATP-BINDING PROTEIN LOLD"/>
    <property type="match status" value="1"/>
</dbReference>